<accession>A0A6A9QT05</accession>
<dbReference type="PANTHER" id="PTHR11352">
    <property type="entry name" value="PROLIFERATING CELL NUCLEAR ANTIGEN"/>
    <property type="match status" value="1"/>
</dbReference>
<name>A0A6A9QT05_SULME</name>
<comment type="function">
    <text evidence="2">Sliding clamp subunit that acts as a moving platform for DNA processing. Responsible for tethering the catalytic subunit of DNA polymerase and other proteins to DNA during high-speed replication.</text>
</comment>
<gene>
    <name evidence="2" type="primary">pcn</name>
    <name evidence="3" type="ORF">GC250_02105</name>
</gene>
<dbReference type="InterPro" id="IPR046938">
    <property type="entry name" value="DNA_clamp_sf"/>
</dbReference>
<dbReference type="GO" id="GO:0006275">
    <property type="term" value="P:regulation of DNA replication"/>
    <property type="evidence" value="ECO:0007669"/>
    <property type="project" value="UniProtKB-UniRule"/>
</dbReference>
<dbReference type="OrthoDB" id="14749at2157"/>
<dbReference type="CDD" id="cd00577">
    <property type="entry name" value="PCNA"/>
    <property type="match status" value="1"/>
</dbReference>
<evidence type="ECO:0000313" key="3">
    <source>
        <dbReference type="EMBL" id="MUN28282.1"/>
    </source>
</evidence>
<dbReference type="Proteomes" id="UP000470772">
    <property type="component" value="Unassembled WGS sequence"/>
</dbReference>
<dbReference type="Gene3D" id="3.70.10.10">
    <property type="match status" value="1"/>
</dbReference>
<reference evidence="3 4" key="1">
    <citation type="submission" date="2019-10" db="EMBL/GenBank/DDBJ databases">
        <title>Sequencing and Assembly of Multiple Reported Metal-Biooxidizing Members of the Extremely Thermoacidophilic Archaeal Family Sulfolobaceae.</title>
        <authorList>
            <person name="Counts J.A."/>
            <person name="Kelly R.M."/>
        </authorList>
    </citation>
    <scope>NUCLEOTIDE SEQUENCE [LARGE SCALE GENOMIC DNA]</scope>
    <source>
        <strain evidence="3 4">DSM 6482</strain>
    </source>
</reference>
<evidence type="ECO:0000256" key="1">
    <source>
        <dbReference type="ARBA" id="ARBA00022705"/>
    </source>
</evidence>
<sequence>MTFSFVYPSAKDFSSFVSALSKVTDNFVLNITEEGVNGRYVEPDTKSMMIILDIPKTYFSLFEVEKPLSVELNLSSLKKVLLKAKSKTATVEVAETDSGIRITVRDQKVGTKSNIYLASNKGDVNLGAEPKVEHTVKFSLESKVVERIAGDSSVIGEEVTVKGEGEEVMFYTSEEGKEYTAILRKDKPLKYLEVNDIAESKFRIELIKEGIDVVSQFSDVEVNIGSNIPMKLRSEADAGGQFTVWIAPVV</sequence>
<keyword evidence="2" id="KW-0238">DNA-binding</keyword>
<dbReference type="AlphaFoldDB" id="A0A6A9QT05"/>
<dbReference type="GO" id="GO:0003677">
    <property type="term" value="F:DNA binding"/>
    <property type="evidence" value="ECO:0007669"/>
    <property type="project" value="UniProtKB-UniRule"/>
</dbReference>
<comment type="caution">
    <text evidence="3">The sequence shown here is derived from an EMBL/GenBank/DDBJ whole genome shotgun (WGS) entry which is preliminary data.</text>
</comment>
<proteinExistence type="inferred from homology"/>
<keyword evidence="4" id="KW-1185">Reference proteome</keyword>
<evidence type="ECO:0000256" key="2">
    <source>
        <dbReference type="HAMAP-Rule" id="MF_00317"/>
    </source>
</evidence>
<dbReference type="InterPro" id="IPR000730">
    <property type="entry name" value="Pr_cel_nuc_antig"/>
</dbReference>
<comment type="subunit">
    <text evidence="2">Homotrimer. The subunits circularize to form a toroid; DNA passes through its center. Replication factor C (RFC) is required to load the toroid on the DNA.</text>
</comment>
<dbReference type="EMBL" id="WGGD01000005">
    <property type="protein sequence ID" value="MUN28282.1"/>
    <property type="molecule type" value="Genomic_DNA"/>
</dbReference>
<dbReference type="GO" id="GO:0006272">
    <property type="term" value="P:leading strand elongation"/>
    <property type="evidence" value="ECO:0007669"/>
    <property type="project" value="TreeGrafter"/>
</dbReference>
<dbReference type="GO" id="GO:0030337">
    <property type="term" value="F:DNA polymerase processivity factor activity"/>
    <property type="evidence" value="ECO:0007669"/>
    <property type="project" value="UniProtKB-UniRule"/>
</dbReference>
<comment type="similarity">
    <text evidence="2">Belongs to the PCNA family.</text>
</comment>
<dbReference type="SUPFAM" id="SSF55979">
    <property type="entry name" value="DNA clamp"/>
    <property type="match status" value="2"/>
</dbReference>
<dbReference type="RefSeq" id="WP_054838091.1">
    <property type="nucleotide sequence ID" value="NZ_BBBY01000005.1"/>
</dbReference>
<dbReference type="HAMAP" id="MF_00317">
    <property type="entry name" value="DNApol_clamp_arch"/>
    <property type="match status" value="1"/>
</dbReference>
<dbReference type="PANTHER" id="PTHR11352:SF0">
    <property type="entry name" value="PROLIFERATING CELL NUCLEAR ANTIGEN"/>
    <property type="match status" value="1"/>
</dbReference>
<organism evidence="3 4">
    <name type="scientific">Sulfuracidifex metallicus DSM 6482 = JCM 9184</name>
    <dbReference type="NCBI Taxonomy" id="523847"/>
    <lineage>
        <taxon>Archaea</taxon>
        <taxon>Thermoproteota</taxon>
        <taxon>Thermoprotei</taxon>
        <taxon>Sulfolobales</taxon>
        <taxon>Sulfolobaceae</taxon>
        <taxon>Sulfuracidifex</taxon>
    </lineage>
</organism>
<evidence type="ECO:0000313" key="4">
    <source>
        <dbReference type="Proteomes" id="UP000470772"/>
    </source>
</evidence>
<keyword evidence="1 2" id="KW-0235">DNA replication</keyword>
<protein>
    <recommendedName>
        <fullName evidence="2">DNA polymerase sliding clamp</fullName>
    </recommendedName>
    <alternativeName>
        <fullName evidence="2">Proliferating cell nuclear antigen homolog</fullName>
        <shortName evidence="2">PCNA</shortName>
    </alternativeName>
</protein>